<evidence type="ECO:0000256" key="3">
    <source>
        <dbReference type="ARBA" id="ARBA00022552"/>
    </source>
</evidence>
<keyword evidence="6 9" id="KW-0949">S-adenosyl-L-methionine</keyword>
<keyword evidence="12" id="KW-1185">Reference proteome</keyword>
<evidence type="ECO:0000313" key="11">
    <source>
        <dbReference type="EMBL" id="KAF2201868.1"/>
    </source>
</evidence>
<evidence type="ECO:0000256" key="2">
    <source>
        <dbReference type="ARBA" id="ARBA00006301"/>
    </source>
</evidence>
<gene>
    <name evidence="11" type="ORF">GQ43DRAFT_393325</name>
</gene>
<evidence type="ECO:0000313" key="12">
    <source>
        <dbReference type="Proteomes" id="UP000799536"/>
    </source>
</evidence>
<keyword evidence="5 9" id="KW-0808">Transferase</keyword>
<dbReference type="InterPro" id="IPR042036">
    <property type="entry name" value="RRP8_N"/>
</dbReference>
<dbReference type="Pfam" id="PF05148">
    <property type="entry name" value="Methyltransf_8"/>
    <property type="match status" value="2"/>
</dbReference>
<dbReference type="AlphaFoldDB" id="A0A9P4JSP7"/>
<dbReference type="GO" id="GO:0042273">
    <property type="term" value="P:ribosomal large subunit biogenesis"/>
    <property type="evidence" value="ECO:0007669"/>
    <property type="project" value="TreeGrafter"/>
</dbReference>
<dbReference type="CDD" id="cd02440">
    <property type="entry name" value="AdoMet_MTases"/>
    <property type="match status" value="1"/>
</dbReference>
<dbReference type="GO" id="GO:0005730">
    <property type="term" value="C:nucleolus"/>
    <property type="evidence" value="ECO:0007669"/>
    <property type="project" value="UniProtKB-SubCell"/>
</dbReference>
<reference evidence="11" key="1">
    <citation type="journal article" date="2020" name="Stud. Mycol.">
        <title>101 Dothideomycetes genomes: a test case for predicting lifestyles and emergence of pathogens.</title>
        <authorList>
            <person name="Haridas S."/>
            <person name="Albert R."/>
            <person name="Binder M."/>
            <person name="Bloem J."/>
            <person name="Labutti K."/>
            <person name="Salamov A."/>
            <person name="Andreopoulos B."/>
            <person name="Baker S."/>
            <person name="Barry K."/>
            <person name="Bills G."/>
            <person name="Bluhm B."/>
            <person name="Cannon C."/>
            <person name="Castanera R."/>
            <person name="Culley D."/>
            <person name="Daum C."/>
            <person name="Ezra D."/>
            <person name="Gonzalez J."/>
            <person name="Henrissat B."/>
            <person name="Kuo A."/>
            <person name="Liang C."/>
            <person name="Lipzen A."/>
            <person name="Lutzoni F."/>
            <person name="Magnuson J."/>
            <person name="Mondo S."/>
            <person name="Nolan M."/>
            <person name="Ohm R."/>
            <person name="Pangilinan J."/>
            <person name="Park H.-J."/>
            <person name="Ramirez L."/>
            <person name="Alfaro M."/>
            <person name="Sun H."/>
            <person name="Tritt A."/>
            <person name="Yoshinaga Y."/>
            <person name="Zwiers L.-H."/>
            <person name="Turgeon B."/>
            <person name="Goodwin S."/>
            <person name="Spatafora J."/>
            <person name="Crous P."/>
            <person name="Grigoriev I."/>
        </authorList>
    </citation>
    <scope>NUCLEOTIDE SEQUENCE</scope>
    <source>
        <strain evidence="11">ATCC 74209</strain>
    </source>
</reference>
<comment type="subcellular location">
    <subcellularLocation>
        <location evidence="1 9">Nucleus</location>
        <location evidence="1 9">Nucleolus</location>
    </subcellularLocation>
</comment>
<feature type="compositionally biased region" description="Basic and acidic residues" evidence="10">
    <location>
        <begin position="53"/>
        <end position="66"/>
    </location>
</feature>
<dbReference type="InterPro" id="IPR029063">
    <property type="entry name" value="SAM-dependent_MTases_sf"/>
</dbReference>
<keyword evidence="4 9" id="KW-0489">Methyltransferase</keyword>
<dbReference type="Gene3D" id="3.40.50.150">
    <property type="entry name" value="Vaccinia Virus protein VP39"/>
    <property type="match status" value="1"/>
</dbReference>
<dbReference type="Proteomes" id="UP000799536">
    <property type="component" value="Unassembled WGS sequence"/>
</dbReference>
<name>A0A9P4JSP7_9PLEO</name>
<dbReference type="OrthoDB" id="10258825at2759"/>
<dbReference type="InterPro" id="IPR007823">
    <property type="entry name" value="RRP8"/>
</dbReference>
<feature type="region of interest" description="Disordered" evidence="10">
    <location>
        <begin position="1"/>
        <end position="194"/>
    </location>
</feature>
<evidence type="ECO:0000256" key="5">
    <source>
        <dbReference type="ARBA" id="ARBA00022679"/>
    </source>
</evidence>
<feature type="region of interest" description="Disordered" evidence="10">
    <location>
        <begin position="518"/>
        <end position="542"/>
    </location>
</feature>
<comment type="caution">
    <text evidence="11">The sequence shown here is derived from an EMBL/GenBank/DDBJ whole genome shotgun (WGS) entry which is preliminary data.</text>
</comment>
<dbReference type="PANTHER" id="PTHR12787">
    <property type="entry name" value="RIBOSOMAL RNA-PROCESSING PROTEIN 8"/>
    <property type="match status" value="1"/>
</dbReference>
<dbReference type="GO" id="GO:0016433">
    <property type="term" value="F:rRNA (adenine) methyltransferase activity"/>
    <property type="evidence" value="ECO:0007669"/>
    <property type="project" value="TreeGrafter"/>
</dbReference>
<dbReference type="PANTHER" id="PTHR12787:SF0">
    <property type="entry name" value="RIBOSOMAL RNA-PROCESSING PROTEIN 8"/>
    <property type="match status" value="1"/>
</dbReference>
<dbReference type="Gene3D" id="1.10.10.2150">
    <property type="entry name" value="Ribosomal RNA-processing protein 8, N-terminal domain"/>
    <property type="match status" value="1"/>
</dbReference>
<comment type="similarity">
    <text evidence="2 9">Belongs to the methyltransferase superfamily. RRP8 family.</text>
</comment>
<evidence type="ECO:0000256" key="10">
    <source>
        <dbReference type="SAM" id="MobiDB-lite"/>
    </source>
</evidence>
<dbReference type="FunFam" id="1.10.10.2150:FF:000001">
    <property type="entry name" value="Ribosomal RNA-processing protein 8"/>
    <property type="match status" value="1"/>
</dbReference>
<evidence type="ECO:0000256" key="8">
    <source>
        <dbReference type="ARBA" id="ARBA00076672"/>
    </source>
</evidence>
<dbReference type="EMBL" id="ML993958">
    <property type="protein sequence ID" value="KAF2201868.1"/>
    <property type="molecule type" value="Genomic_DNA"/>
</dbReference>
<proteinExistence type="inferred from homology"/>
<accession>A0A9P4JSP7</accession>
<evidence type="ECO:0000256" key="9">
    <source>
        <dbReference type="RuleBase" id="RU365074"/>
    </source>
</evidence>
<evidence type="ECO:0000256" key="4">
    <source>
        <dbReference type="ARBA" id="ARBA00022603"/>
    </source>
</evidence>
<dbReference type="EC" id="2.1.1.-" evidence="9"/>
<evidence type="ECO:0000256" key="7">
    <source>
        <dbReference type="ARBA" id="ARBA00023242"/>
    </source>
</evidence>
<feature type="region of interest" description="Disordered" evidence="10">
    <location>
        <begin position="412"/>
        <end position="461"/>
    </location>
</feature>
<evidence type="ECO:0000256" key="1">
    <source>
        <dbReference type="ARBA" id="ARBA00004604"/>
    </source>
</evidence>
<dbReference type="SUPFAM" id="SSF53335">
    <property type="entry name" value="S-adenosyl-L-methionine-dependent methyltransferases"/>
    <property type="match status" value="1"/>
</dbReference>
<evidence type="ECO:0000256" key="6">
    <source>
        <dbReference type="ARBA" id="ARBA00022691"/>
    </source>
</evidence>
<keyword evidence="7 9" id="KW-0539">Nucleus</keyword>
<keyword evidence="3 9" id="KW-0698">rRNA processing</keyword>
<feature type="region of interest" description="Disordered" evidence="10">
    <location>
        <begin position="270"/>
        <end position="295"/>
    </location>
</feature>
<comment type="function">
    <text evidence="9">S-adenosyl-L-methionine-dependent methyltransferase that specifically methylates the N(1) position of adenine in helix 25.1 in 25S rRNA. Required both for ribosomal 40S and 60S subunits biogenesis. Required for efficient pre-rRNA cleavage at site A2.</text>
</comment>
<sequence length="572" mass="62926">MFAVPGWNLSAPLKTQTEDPAAKNNGPEGKKSKKRKREQKKEDDVTGENVGDVWDKVVEGREEGRVDAAQAGVETDTAAATGSDETRGKKRKRGKRNNKDKDKVAGAENSAEVQAAVEKDTVAANADTPQIQASAEPISKREQKKQKKDHKANADANSTQGAQKSDPKPTEPLPVSIKPAAPLVPEPKKLTPLQRSMHAKLTSARFRWLNESLYTKPSAEALSLFKESPEFFEEYHKGFAQQVEVWPENPVDGYVQAVLSRGKVRIRDGWRDKKRMDKKAKKGGPAPQEQQEELANSGIKALPRNMKGHCTIADLGCGTASLSLNLQPHLSKLNLTVRSFDLSKPSGPAHDLVTVADISSIPMADGSVDIAVFCLALMGTNWLDFIDEAYRILRWKGELWVAEIKSRFGRVTKSKAGKPPINSIGSLRKDQMPRKKEGKKKGGKKEEDIKEGPQNSDDEDMLATVVDGNESRNPNETDVSAFVEVLRKRGFVLDGEERTSVDLGNKMFVRMQFVKAAAPTKGKNVRKEAEGGGRPMGAGKGKRFLHAKADEEEDEGDEVDGKVLKPCYYKVR</sequence>
<protein>
    <recommendedName>
        <fullName evidence="8 9">Ribosomal RNA-processing protein 8</fullName>
        <ecNumber evidence="9">2.1.1.-</ecNumber>
    </recommendedName>
</protein>
<organism evidence="11 12">
    <name type="scientific">Delitschia confertaspora ATCC 74209</name>
    <dbReference type="NCBI Taxonomy" id="1513339"/>
    <lineage>
        <taxon>Eukaryota</taxon>
        <taxon>Fungi</taxon>
        <taxon>Dikarya</taxon>
        <taxon>Ascomycota</taxon>
        <taxon>Pezizomycotina</taxon>
        <taxon>Dothideomycetes</taxon>
        <taxon>Pleosporomycetidae</taxon>
        <taxon>Pleosporales</taxon>
        <taxon>Delitschiaceae</taxon>
        <taxon>Delitschia</taxon>
    </lineage>
</organism>